<dbReference type="InterPro" id="IPR008271">
    <property type="entry name" value="Ser/Thr_kinase_AS"/>
</dbReference>
<evidence type="ECO:0000313" key="14">
    <source>
        <dbReference type="Proteomes" id="UP000799776"/>
    </source>
</evidence>
<comment type="caution">
    <text evidence="13">The sequence shown here is derived from an EMBL/GenBank/DDBJ whole genome shotgun (WGS) entry which is preliminary data.</text>
</comment>
<dbReference type="OrthoDB" id="1732493at2759"/>
<dbReference type="GO" id="GO:0004693">
    <property type="term" value="F:cyclin-dependent protein serine/threonine kinase activity"/>
    <property type="evidence" value="ECO:0007669"/>
    <property type="project" value="UniProtKB-EC"/>
</dbReference>
<keyword evidence="3" id="KW-0808">Transferase</keyword>
<dbReference type="InterPro" id="IPR011009">
    <property type="entry name" value="Kinase-like_dom_sf"/>
</dbReference>
<comment type="catalytic activity">
    <reaction evidence="8">
        <text>L-seryl-[protein] + ATP = O-phospho-L-seryl-[protein] + ADP + H(+)</text>
        <dbReference type="Rhea" id="RHEA:17989"/>
        <dbReference type="Rhea" id="RHEA-COMP:9863"/>
        <dbReference type="Rhea" id="RHEA-COMP:11604"/>
        <dbReference type="ChEBI" id="CHEBI:15378"/>
        <dbReference type="ChEBI" id="CHEBI:29999"/>
        <dbReference type="ChEBI" id="CHEBI:30616"/>
        <dbReference type="ChEBI" id="CHEBI:83421"/>
        <dbReference type="ChEBI" id="CHEBI:456216"/>
        <dbReference type="EC" id="2.7.11.22"/>
    </reaction>
</comment>
<dbReference type="GO" id="GO:0005524">
    <property type="term" value="F:ATP binding"/>
    <property type="evidence" value="ECO:0007669"/>
    <property type="project" value="UniProtKB-UniRule"/>
</dbReference>
<evidence type="ECO:0000256" key="7">
    <source>
        <dbReference type="ARBA" id="ARBA00047811"/>
    </source>
</evidence>
<keyword evidence="2 10" id="KW-0723">Serine/threonine-protein kinase</keyword>
<comment type="similarity">
    <text evidence="1">Belongs to the protein kinase superfamily. CMGC Ser/Thr protein kinase family. CDC2/CDKX subfamily.</text>
</comment>
<keyword evidence="6 9" id="KW-0067">ATP-binding</keyword>
<name>A0A9P4HM73_9PEZI</name>
<dbReference type="InterPro" id="IPR000719">
    <property type="entry name" value="Prot_kinase_dom"/>
</dbReference>
<proteinExistence type="inferred from homology"/>
<dbReference type="SUPFAM" id="SSF56112">
    <property type="entry name" value="Protein kinase-like (PK-like)"/>
    <property type="match status" value="1"/>
</dbReference>
<evidence type="ECO:0000256" key="2">
    <source>
        <dbReference type="ARBA" id="ARBA00022527"/>
    </source>
</evidence>
<accession>A0A9P4HM73</accession>
<keyword evidence="14" id="KW-1185">Reference proteome</keyword>
<dbReference type="Proteomes" id="UP000799776">
    <property type="component" value="Unassembled WGS sequence"/>
</dbReference>
<dbReference type="PROSITE" id="PS00107">
    <property type="entry name" value="PROTEIN_KINASE_ATP"/>
    <property type="match status" value="1"/>
</dbReference>
<dbReference type="GO" id="GO:0070985">
    <property type="term" value="C:transcription factor TFIIK complex"/>
    <property type="evidence" value="ECO:0007669"/>
    <property type="project" value="TreeGrafter"/>
</dbReference>
<evidence type="ECO:0000256" key="5">
    <source>
        <dbReference type="ARBA" id="ARBA00022777"/>
    </source>
</evidence>
<organism evidence="13 14">
    <name type="scientific">Saccharata proteae CBS 121410</name>
    <dbReference type="NCBI Taxonomy" id="1314787"/>
    <lineage>
        <taxon>Eukaryota</taxon>
        <taxon>Fungi</taxon>
        <taxon>Dikarya</taxon>
        <taxon>Ascomycota</taxon>
        <taxon>Pezizomycotina</taxon>
        <taxon>Dothideomycetes</taxon>
        <taxon>Dothideomycetes incertae sedis</taxon>
        <taxon>Botryosphaeriales</taxon>
        <taxon>Saccharataceae</taxon>
        <taxon>Saccharata</taxon>
    </lineage>
</organism>
<dbReference type="EMBL" id="ML978744">
    <property type="protein sequence ID" value="KAF2084189.1"/>
    <property type="molecule type" value="Genomic_DNA"/>
</dbReference>
<dbReference type="InterPro" id="IPR017441">
    <property type="entry name" value="Protein_kinase_ATP_BS"/>
</dbReference>
<evidence type="ECO:0000256" key="3">
    <source>
        <dbReference type="ARBA" id="ARBA00022679"/>
    </source>
</evidence>
<evidence type="ECO:0000256" key="6">
    <source>
        <dbReference type="ARBA" id="ARBA00022840"/>
    </source>
</evidence>
<dbReference type="Pfam" id="PF00069">
    <property type="entry name" value="Pkinase"/>
    <property type="match status" value="1"/>
</dbReference>
<feature type="region of interest" description="Disordered" evidence="11">
    <location>
        <begin position="366"/>
        <end position="406"/>
    </location>
</feature>
<evidence type="ECO:0000259" key="12">
    <source>
        <dbReference type="PROSITE" id="PS50011"/>
    </source>
</evidence>
<dbReference type="PANTHER" id="PTHR24056">
    <property type="entry name" value="CELL DIVISION PROTEIN KINASE"/>
    <property type="match status" value="1"/>
</dbReference>
<evidence type="ECO:0000256" key="1">
    <source>
        <dbReference type="ARBA" id="ARBA00006485"/>
    </source>
</evidence>
<dbReference type="PROSITE" id="PS50011">
    <property type="entry name" value="PROTEIN_KINASE_DOM"/>
    <property type="match status" value="1"/>
</dbReference>
<evidence type="ECO:0000256" key="4">
    <source>
        <dbReference type="ARBA" id="ARBA00022741"/>
    </source>
</evidence>
<gene>
    <name evidence="13" type="ORF">K490DRAFT_49656</name>
</gene>
<dbReference type="GO" id="GO:0008353">
    <property type="term" value="F:RNA polymerase II CTD heptapeptide repeat kinase activity"/>
    <property type="evidence" value="ECO:0007669"/>
    <property type="project" value="TreeGrafter"/>
</dbReference>
<keyword evidence="5 13" id="KW-0418">Kinase</keyword>
<evidence type="ECO:0000256" key="11">
    <source>
        <dbReference type="SAM" id="MobiDB-lite"/>
    </source>
</evidence>
<dbReference type="Gene3D" id="3.30.200.20">
    <property type="entry name" value="Phosphorylase Kinase, domain 1"/>
    <property type="match status" value="1"/>
</dbReference>
<dbReference type="GO" id="GO:0045944">
    <property type="term" value="P:positive regulation of transcription by RNA polymerase II"/>
    <property type="evidence" value="ECO:0007669"/>
    <property type="project" value="TreeGrafter"/>
</dbReference>
<dbReference type="GO" id="GO:0005737">
    <property type="term" value="C:cytoplasm"/>
    <property type="evidence" value="ECO:0007669"/>
    <property type="project" value="TreeGrafter"/>
</dbReference>
<keyword evidence="4 9" id="KW-0547">Nucleotide-binding</keyword>
<protein>
    <submittedName>
        <fullName evidence="13">Serine/threonine protein kinase</fullName>
    </submittedName>
</protein>
<dbReference type="InterPro" id="IPR050108">
    <property type="entry name" value="CDK"/>
</dbReference>
<dbReference type="PANTHER" id="PTHR24056:SF0">
    <property type="entry name" value="CYCLIN-DEPENDENT KINASE 7"/>
    <property type="match status" value="1"/>
</dbReference>
<feature type="binding site" evidence="9">
    <location>
        <position position="95"/>
    </location>
    <ligand>
        <name>ATP</name>
        <dbReference type="ChEBI" id="CHEBI:30616"/>
    </ligand>
</feature>
<dbReference type="AlphaFoldDB" id="A0A9P4HM73"/>
<dbReference type="PROSITE" id="PS00108">
    <property type="entry name" value="PROTEIN_KINASE_ST"/>
    <property type="match status" value="1"/>
</dbReference>
<evidence type="ECO:0000256" key="10">
    <source>
        <dbReference type="RuleBase" id="RU000304"/>
    </source>
</evidence>
<dbReference type="SMART" id="SM00220">
    <property type="entry name" value="S_TKc"/>
    <property type="match status" value="1"/>
</dbReference>
<feature type="domain" description="Protein kinase" evidence="12">
    <location>
        <begin position="64"/>
        <end position="363"/>
    </location>
</feature>
<feature type="compositionally biased region" description="Basic and acidic residues" evidence="11">
    <location>
        <begin position="375"/>
        <end position="406"/>
    </location>
</feature>
<reference evidence="13" key="1">
    <citation type="journal article" date="2020" name="Stud. Mycol.">
        <title>101 Dothideomycetes genomes: a test case for predicting lifestyles and emergence of pathogens.</title>
        <authorList>
            <person name="Haridas S."/>
            <person name="Albert R."/>
            <person name="Binder M."/>
            <person name="Bloem J."/>
            <person name="Labutti K."/>
            <person name="Salamov A."/>
            <person name="Andreopoulos B."/>
            <person name="Baker S."/>
            <person name="Barry K."/>
            <person name="Bills G."/>
            <person name="Bluhm B."/>
            <person name="Cannon C."/>
            <person name="Castanera R."/>
            <person name="Culley D."/>
            <person name="Daum C."/>
            <person name="Ezra D."/>
            <person name="Gonzalez J."/>
            <person name="Henrissat B."/>
            <person name="Kuo A."/>
            <person name="Liang C."/>
            <person name="Lipzen A."/>
            <person name="Lutzoni F."/>
            <person name="Magnuson J."/>
            <person name="Mondo S."/>
            <person name="Nolan M."/>
            <person name="Ohm R."/>
            <person name="Pangilinan J."/>
            <person name="Park H.-J."/>
            <person name="Ramirez L."/>
            <person name="Alfaro M."/>
            <person name="Sun H."/>
            <person name="Tritt A."/>
            <person name="Yoshinaga Y."/>
            <person name="Zwiers L.-H."/>
            <person name="Turgeon B."/>
            <person name="Goodwin S."/>
            <person name="Spatafora J."/>
            <person name="Crous P."/>
            <person name="Grigoriev I."/>
        </authorList>
    </citation>
    <scope>NUCLEOTIDE SEQUENCE</scope>
    <source>
        <strain evidence="13">CBS 121410</strain>
    </source>
</reference>
<sequence>MAVSPAGPYGPSDSSAAATAKVKALTILDNKSPKAAPPAGSVAMAHEPQRDITDIFNDEVRRRYVKTHKLGEGTYATVHAAHLASDPTQRFAIKKIKVNNQLGNGMAVDAIREIKCLTELEHDNIIKLHAVFSSKNQNLNLVLELLPLGDLEEVLKARDHLEYNAADIKSWMAMSCRGLAWCHANFIMHRDIKQSNLLIAADGTIKLADFGLARHFDNPQVPMTHEVITRWYRPPELLLGANQYSPVIDVWSIGVVMGELVMRSFWLIGQTDIDMLDRIAQVCGPLNEDTWPSISRLPLSAAITSQNGQHQQQQQQHRGWSKAEWEMRFGLIGPVGVDLLRKMLVPDPRHRLSSRAVLEHAWWTTDPRPTPPHLLPRDPRKLGGEAKVGDDLKRRGGELPTEGRADKVARKINFGDAR</sequence>
<evidence type="ECO:0000313" key="13">
    <source>
        <dbReference type="EMBL" id="KAF2084189.1"/>
    </source>
</evidence>
<comment type="catalytic activity">
    <reaction evidence="7">
        <text>L-threonyl-[protein] + ATP = O-phospho-L-threonyl-[protein] + ADP + H(+)</text>
        <dbReference type="Rhea" id="RHEA:46608"/>
        <dbReference type="Rhea" id="RHEA-COMP:11060"/>
        <dbReference type="Rhea" id="RHEA-COMP:11605"/>
        <dbReference type="ChEBI" id="CHEBI:15378"/>
        <dbReference type="ChEBI" id="CHEBI:30013"/>
        <dbReference type="ChEBI" id="CHEBI:30616"/>
        <dbReference type="ChEBI" id="CHEBI:61977"/>
        <dbReference type="ChEBI" id="CHEBI:456216"/>
        <dbReference type="EC" id="2.7.11.22"/>
    </reaction>
</comment>
<dbReference type="Gene3D" id="1.10.510.10">
    <property type="entry name" value="Transferase(Phosphotransferase) domain 1"/>
    <property type="match status" value="1"/>
</dbReference>
<evidence type="ECO:0000256" key="9">
    <source>
        <dbReference type="PROSITE-ProRule" id="PRU10141"/>
    </source>
</evidence>
<evidence type="ECO:0000256" key="8">
    <source>
        <dbReference type="ARBA" id="ARBA00048367"/>
    </source>
</evidence>